<evidence type="ECO:0000256" key="5">
    <source>
        <dbReference type="ARBA" id="ARBA00023242"/>
    </source>
</evidence>
<keyword evidence="3" id="KW-0863">Zinc-finger</keyword>
<evidence type="ECO:0000259" key="8">
    <source>
        <dbReference type="Pfam" id="PF08600"/>
    </source>
</evidence>
<comment type="subcellular location">
    <subcellularLocation>
        <location evidence="1">Nucleus</location>
    </subcellularLocation>
</comment>
<gene>
    <name evidence="9" type="ORF">PICST_46379</name>
</gene>
<dbReference type="HOGENOM" id="CLU_615638_0_0_1"/>
<keyword evidence="2" id="KW-0479">Metal-binding</keyword>
<dbReference type="Pfam" id="PF08600">
    <property type="entry name" value="NuBaID_C"/>
    <property type="match status" value="1"/>
</dbReference>
<keyword evidence="10" id="KW-1185">Reference proteome</keyword>
<protein>
    <submittedName>
        <fullName evidence="9">Uncharacterized protein</fullName>
    </submittedName>
</protein>
<evidence type="ECO:0000256" key="3">
    <source>
        <dbReference type="ARBA" id="ARBA00022771"/>
    </source>
</evidence>
<evidence type="ECO:0000259" key="7">
    <source>
        <dbReference type="Pfam" id="PF07967"/>
    </source>
</evidence>
<dbReference type="GO" id="GO:0005634">
    <property type="term" value="C:nucleus"/>
    <property type="evidence" value="ECO:0007669"/>
    <property type="project" value="UniProtKB-SubCell"/>
</dbReference>
<evidence type="ECO:0000256" key="6">
    <source>
        <dbReference type="SAM" id="MobiDB-lite"/>
    </source>
</evidence>
<dbReference type="PANTHER" id="PTHR15835:SF6">
    <property type="entry name" value="ZINC FINGER C3HC-TYPE PROTEIN 1"/>
    <property type="match status" value="1"/>
</dbReference>
<dbReference type="InParanoid" id="A3LV97"/>
<dbReference type="OrthoDB" id="3987180at2759"/>
<evidence type="ECO:0000256" key="4">
    <source>
        <dbReference type="ARBA" id="ARBA00022833"/>
    </source>
</evidence>
<feature type="domain" description="NuBaID C-terminal" evidence="8">
    <location>
        <begin position="323"/>
        <end position="430"/>
    </location>
</feature>
<sequence>MNLDDITATTPQVLNKCVDIFSTPTHESYVDESHFGSGGSKSRNPIFSSKSPYSHHPDIQYFQKIKNRNHFNYHRSKQNSKSNTPTVDRLHKMTSTVFDPFNADQLVARLKTFTALNWHIPSLPSCEGVVSENTLNELKCARNGWKCVSFSLNNNTKNHLLCTTCNQSLVLKFSEGQQQKEYSAFDYDFLKNSSIEASCNQLNNALHNKYLDQVVYEGHSPSCSWRNFETPLEGIYYPRPYLNKTNERLLRDYLKNLKNLMDNGMILNEYADSLADCFVNGEVDEAFKQFIAASNTWLLQRHFRENKENFSVLLEFTPLWYYKLAMLGWSLHVQSFSEELILLLICDKCNQRIFLNSKSSSVASQAATDNTLNLSSSKILSPCTFPVTSKLTSDGSPDFTAEAEVDSDKFDPFGEHKQWCCNVNNVASTEYKLMLYEYLIQMVINSSDNLGANGEYVVEQDMKMEIASSSYYKFKRRKSFDINEGLDRLSKLRKLYLLEE</sequence>
<evidence type="ECO:0000256" key="1">
    <source>
        <dbReference type="ARBA" id="ARBA00004123"/>
    </source>
</evidence>
<dbReference type="PANTHER" id="PTHR15835">
    <property type="entry name" value="NUCLEAR-INTERACTING PARTNER OF ALK"/>
    <property type="match status" value="1"/>
</dbReference>
<dbReference type="InterPro" id="IPR013909">
    <property type="entry name" value="NuBaID_C"/>
</dbReference>
<dbReference type="KEGG" id="pic:PICST_46379"/>
<feature type="compositionally biased region" description="Polar residues" evidence="6">
    <location>
        <begin position="40"/>
        <end position="49"/>
    </location>
</feature>
<name>A3LV97_PICST</name>
<keyword evidence="4" id="KW-0862">Zinc</keyword>
<dbReference type="STRING" id="322104.A3LV97"/>
<dbReference type="Pfam" id="PF07967">
    <property type="entry name" value="zf-C3HC"/>
    <property type="match status" value="1"/>
</dbReference>
<organism evidence="9 10">
    <name type="scientific">Scheffersomyces stipitis (strain ATCC 58785 / CBS 6054 / NBRC 10063 / NRRL Y-11545)</name>
    <name type="common">Yeast</name>
    <name type="synonym">Pichia stipitis</name>
    <dbReference type="NCBI Taxonomy" id="322104"/>
    <lineage>
        <taxon>Eukaryota</taxon>
        <taxon>Fungi</taxon>
        <taxon>Dikarya</taxon>
        <taxon>Ascomycota</taxon>
        <taxon>Saccharomycotina</taxon>
        <taxon>Pichiomycetes</taxon>
        <taxon>Debaryomycetaceae</taxon>
        <taxon>Scheffersomyces</taxon>
    </lineage>
</organism>
<dbReference type="AlphaFoldDB" id="A3LV97"/>
<proteinExistence type="predicted"/>
<accession>A3LV97</accession>
<feature type="region of interest" description="Disordered" evidence="6">
    <location>
        <begin position="29"/>
        <end position="49"/>
    </location>
</feature>
<dbReference type="Proteomes" id="UP000002258">
    <property type="component" value="Chromosome 5"/>
</dbReference>
<evidence type="ECO:0000256" key="2">
    <source>
        <dbReference type="ARBA" id="ARBA00022723"/>
    </source>
</evidence>
<dbReference type="InterPro" id="IPR012935">
    <property type="entry name" value="NuBaID_N"/>
</dbReference>
<dbReference type="GeneID" id="4839126"/>
<evidence type="ECO:0000313" key="10">
    <source>
        <dbReference type="Proteomes" id="UP000002258"/>
    </source>
</evidence>
<reference evidence="9 10" key="1">
    <citation type="journal article" date="2007" name="Nat. Biotechnol.">
        <title>Genome sequence of the lignocellulose-bioconverting and xylose-fermenting yeast Pichia stipitis.</title>
        <authorList>
            <person name="Jeffries T.W."/>
            <person name="Grigoriev I.V."/>
            <person name="Grimwood J."/>
            <person name="Laplaza J.M."/>
            <person name="Aerts A."/>
            <person name="Salamov A."/>
            <person name="Schmutz J."/>
            <person name="Lindquist E."/>
            <person name="Dehal P."/>
            <person name="Shapiro H."/>
            <person name="Jin Y.S."/>
            <person name="Passoth V."/>
            <person name="Richardson P.M."/>
        </authorList>
    </citation>
    <scope>NUCLEOTIDE SEQUENCE [LARGE SCALE GENOMIC DNA]</scope>
    <source>
        <strain evidence="10">ATCC 58785 / CBS 6054 / NBRC 10063 / NRRL Y-11545</strain>
    </source>
</reference>
<dbReference type="RefSeq" id="XP_001385117.2">
    <property type="nucleotide sequence ID" value="XM_001385080.1"/>
</dbReference>
<keyword evidence="5" id="KW-0539">Nucleus</keyword>
<feature type="domain" description="C3HC-type" evidence="7">
    <location>
        <begin position="100"/>
        <end position="264"/>
    </location>
</feature>
<dbReference type="GO" id="GO:0008270">
    <property type="term" value="F:zinc ion binding"/>
    <property type="evidence" value="ECO:0007669"/>
    <property type="project" value="UniProtKB-KW"/>
</dbReference>
<dbReference type="OMA" id="GWKCVSF"/>
<evidence type="ECO:0000313" key="9">
    <source>
        <dbReference type="EMBL" id="ABN67088.2"/>
    </source>
</evidence>
<dbReference type="eggNOG" id="ENOG502SB6V">
    <property type="taxonomic scope" value="Eukaryota"/>
</dbReference>
<dbReference type="EMBL" id="CP000499">
    <property type="protein sequence ID" value="ABN67088.2"/>
    <property type="molecule type" value="Genomic_DNA"/>
</dbReference>